<dbReference type="PANTHER" id="PTHR12879">
    <property type="entry name" value="SPHINGOLIPID DELTA 4 DESATURASE/C-4 HYDROXYLASE PROTEIN DES2"/>
    <property type="match status" value="1"/>
</dbReference>
<feature type="transmembrane region" description="Helical" evidence="1">
    <location>
        <begin position="109"/>
        <end position="130"/>
    </location>
</feature>
<gene>
    <name evidence="3" type="ordered locus">Plabr_0581</name>
</gene>
<dbReference type="STRING" id="756272.Plabr_0581"/>
<dbReference type="Proteomes" id="UP000006860">
    <property type="component" value="Chromosome"/>
</dbReference>
<dbReference type="RefSeq" id="WP_013626951.1">
    <property type="nucleotide sequence ID" value="NC_015174.1"/>
</dbReference>
<reference evidence="4" key="1">
    <citation type="submission" date="2011-02" db="EMBL/GenBank/DDBJ databases">
        <title>The complete genome of Planctomyces brasiliensis DSM 5305.</title>
        <authorList>
            <person name="Lucas S."/>
            <person name="Copeland A."/>
            <person name="Lapidus A."/>
            <person name="Bruce D."/>
            <person name="Goodwin L."/>
            <person name="Pitluck S."/>
            <person name="Kyrpides N."/>
            <person name="Mavromatis K."/>
            <person name="Pagani I."/>
            <person name="Ivanova N."/>
            <person name="Ovchinnikova G."/>
            <person name="Lu M."/>
            <person name="Detter J.C."/>
            <person name="Han C."/>
            <person name="Land M."/>
            <person name="Hauser L."/>
            <person name="Markowitz V."/>
            <person name="Cheng J.-F."/>
            <person name="Hugenholtz P."/>
            <person name="Woyke T."/>
            <person name="Wu D."/>
            <person name="Tindall B."/>
            <person name="Pomrenke H.G."/>
            <person name="Brambilla E."/>
            <person name="Klenk H.-P."/>
            <person name="Eisen J.A."/>
        </authorList>
    </citation>
    <scope>NUCLEOTIDE SEQUENCE [LARGE SCALE GENOMIC DNA]</scope>
    <source>
        <strain evidence="4">ATCC 49424 / DSM 5305 / JCM 21570 / NBRC 103401 / IFAM 1448</strain>
    </source>
</reference>
<evidence type="ECO:0000313" key="4">
    <source>
        <dbReference type="Proteomes" id="UP000006860"/>
    </source>
</evidence>
<dbReference type="HOGENOM" id="CLU_787289_0_0_0"/>
<dbReference type="GO" id="GO:0016020">
    <property type="term" value="C:membrane"/>
    <property type="evidence" value="ECO:0007669"/>
    <property type="project" value="GOC"/>
</dbReference>
<dbReference type="Pfam" id="PF00487">
    <property type="entry name" value="FA_desaturase"/>
    <property type="match status" value="1"/>
</dbReference>
<accession>F0SF53</accession>
<evidence type="ECO:0000256" key="1">
    <source>
        <dbReference type="SAM" id="Phobius"/>
    </source>
</evidence>
<keyword evidence="4" id="KW-1185">Reference proteome</keyword>
<name>F0SF53_RUBBR</name>
<keyword evidence="1" id="KW-0472">Membrane</keyword>
<dbReference type="EMBL" id="CP002546">
    <property type="protein sequence ID" value="ADY58208.1"/>
    <property type="molecule type" value="Genomic_DNA"/>
</dbReference>
<dbReference type="GO" id="GO:0046513">
    <property type="term" value="P:ceramide biosynthetic process"/>
    <property type="evidence" value="ECO:0007669"/>
    <property type="project" value="TreeGrafter"/>
</dbReference>
<dbReference type="GO" id="GO:0042284">
    <property type="term" value="F:sphingolipid delta-4 desaturase activity"/>
    <property type="evidence" value="ECO:0007669"/>
    <property type="project" value="TreeGrafter"/>
</dbReference>
<feature type="transmembrane region" description="Helical" evidence="1">
    <location>
        <begin position="158"/>
        <end position="185"/>
    </location>
</feature>
<keyword evidence="1" id="KW-1133">Transmembrane helix</keyword>
<organism evidence="3 4">
    <name type="scientific">Rubinisphaera brasiliensis (strain ATCC 49424 / DSM 5305 / JCM 21570 / IAM 15109 / NBRC 103401 / IFAM 1448)</name>
    <name type="common">Planctomyces brasiliensis</name>
    <dbReference type="NCBI Taxonomy" id="756272"/>
    <lineage>
        <taxon>Bacteria</taxon>
        <taxon>Pseudomonadati</taxon>
        <taxon>Planctomycetota</taxon>
        <taxon>Planctomycetia</taxon>
        <taxon>Planctomycetales</taxon>
        <taxon>Planctomycetaceae</taxon>
        <taxon>Rubinisphaera</taxon>
    </lineage>
</organism>
<sequence length="352" mass="39753">MTTTTAAAPASAATAETAKARPFRSDVLTAEQKSEIKRLHQQWGSPFVRQQLNNIAAFTGVGIAIYTWYAGLWPLTIVTWFVAAHFFHTKPLSLHDASHGTLSSNRRKNGVFGVFCGTVSGVPLSVYRYAHAYHHGFMSSERDPEMWPFNKPGTSRPFRMMCAFLEIVFGFLYTPFLFCRSLFVCGPVKKAVRRRVIFEYALIALWWGGVAGVMTYMGWWNYFLIGYFPPLVIAGAYQTLNKYTEHLGLLGDTVLAGTRTVIPETTVHKTMSNLLQHVDHHGTHHRYAQIPFYHLPEASPIVYGHNDPANPVFPTYHAAFIDMLPSLLNPKAGSQWIAWEEERKKQSTADHR</sequence>
<evidence type="ECO:0000313" key="3">
    <source>
        <dbReference type="EMBL" id="ADY58208.1"/>
    </source>
</evidence>
<proteinExistence type="predicted"/>
<dbReference type="PANTHER" id="PTHR12879:SF8">
    <property type="entry name" value="SPHINGOLIPID DELTA(4)-DESATURASE DES1"/>
    <property type="match status" value="1"/>
</dbReference>
<evidence type="ECO:0000259" key="2">
    <source>
        <dbReference type="Pfam" id="PF00487"/>
    </source>
</evidence>
<protein>
    <submittedName>
        <fullName evidence="3">Fatty acid desaturase</fullName>
    </submittedName>
</protein>
<feature type="domain" description="Fatty acid desaturase" evidence="2">
    <location>
        <begin position="73"/>
        <end position="303"/>
    </location>
</feature>
<dbReference type="InterPro" id="IPR005804">
    <property type="entry name" value="FA_desaturase_dom"/>
</dbReference>
<feature type="transmembrane region" description="Helical" evidence="1">
    <location>
        <begin position="68"/>
        <end position="88"/>
    </location>
</feature>
<keyword evidence="1" id="KW-0812">Transmembrane</keyword>
<dbReference type="eggNOG" id="COG3239">
    <property type="taxonomic scope" value="Bacteria"/>
</dbReference>
<feature type="transmembrane region" description="Helical" evidence="1">
    <location>
        <begin position="197"/>
        <end position="216"/>
    </location>
</feature>
<dbReference type="AlphaFoldDB" id="F0SF53"/>
<dbReference type="KEGG" id="pbs:Plabr_0581"/>